<feature type="compositionally biased region" description="Gly residues" evidence="1">
    <location>
        <begin position="767"/>
        <end position="777"/>
    </location>
</feature>
<reference evidence="2 3" key="1">
    <citation type="submission" date="2014-11" db="EMBL/GenBank/DDBJ databases">
        <authorList>
            <person name="Zhu J."/>
            <person name="Qi W."/>
            <person name="Song R."/>
        </authorList>
    </citation>
    <scope>NUCLEOTIDE SEQUENCE [LARGE SCALE GENOMIC DNA]</scope>
</reference>
<dbReference type="VEuPathDB" id="CryptoDB:Vbra_20693"/>
<feature type="region of interest" description="Disordered" evidence="1">
    <location>
        <begin position="750"/>
        <end position="831"/>
    </location>
</feature>
<organism evidence="2 3">
    <name type="scientific">Vitrella brassicaformis (strain CCMP3155)</name>
    <dbReference type="NCBI Taxonomy" id="1169540"/>
    <lineage>
        <taxon>Eukaryota</taxon>
        <taxon>Sar</taxon>
        <taxon>Alveolata</taxon>
        <taxon>Colpodellida</taxon>
        <taxon>Vitrellaceae</taxon>
        <taxon>Vitrella</taxon>
    </lineage>
</organism>
<feature type="compositionally biased region" description="Basic and acidic residues" evidence="1">
    <location>
        <begin position="453"/>
        <end position="465"/>
    </location>
</feature>
<proteinExistence type="predicted"/>
<feature type="region of interest" description="Disordered" evidence="1">
    <location>
        <begin position="578"/>
        <end position="626"/>
    </location>
</feature>
<feature type="compositionally biased region" description="Basic and acidic residues" evidence="1">
    <location>
        <begin position="428"/>
        <end position="443"/>
    </location>
</feature>
<dbReference type="AlphaFoldDB" id="A0A0G4EQB0"/>
<feature type="region of interest" description="Disordered" evidence="1">
    <location>
        <begin position="35"/>
        <end position="61"/>
    </location>
</feature>
<feature type="region of interest" description="Disordered" evidence="1">
    <location>
        <begin position="428"/>
        <end position="465"/>
    </location>
</feature>
<keyword evidence="3" id="KW-1185">Reference proteome</keyword>
<dbReference type="Proteomes" id="UP000041254">
    <property type="component" value="Unassembled WGS sequence"/>
</dbReference>
<feature type="compositionally biased region" description="Low complexity" evidence="1">
    <location>
        <begin position="786"/>
        <end position="803"/>
    </location>
</feature>
<evidence type="ECO:0000313" key="2">
    <source>
        <dbReference type="EMBL" id="CEL99641.1"/>
    </source>
</evidence>
<sequence>MSVLPPFLQHSRGLFRSFATAAAAAARAQTLSAPASQGYARSPYSPQQQQRNTIPRLNGESVRSPYRAKLDRLETPTDVLNWLAKEEGRSQPLDVDDLTAVVERVFVTMKGRTDKKEQVLASDDFQHLLGKLETAIKDARASSLAELAGALTKFRNTALGPLMMAVCHRFLDVQSTEGSLTTVLEAMVGARFDRSMTDEVHQMNAALLGHVREAMSRIRSPRQLVKRLRAVSHLELERGAEAERVDTMREILSAVVGQAHDLYWQEALTLLEGMAETRVYEPQCAAQCRQKLINDLDRLNFAQLSKAILCLSQLHALSIRHLAAFLNEVFVRLPNPPARLKGRGQRRSEDVRFGDLVNVLYAAAMGGRRAARLENLPAAVLSRAGDYLNQPLVLSETVHRLAWSICALQLYTATPYVVSIKQQIGSGQDHDLHHFDNESHTEEGESEGSSAAPEREESSAAERPKHDTALACKVLDDALIYLAKLGPNRTKEELLMMQDITAAYLEEVSVPGAATNFKFPKRRDPDNPERTPVWWRNIGESHDVEERIFINSKLLQNIKLELENRGHALMVKIPVGKKAEPAKRTTEEETQDGQEGDGGVDVATQREAGDEQKPPAGRPDLPDVTRDIRGTEDRPVWFHSVSLGFHQVALYSPALKTAIDIESIKCPVSRVLRSRLLMRKYGEQGLRYIVVDANMWNNPGFFSRGGGDHQDLMDRLLETSSFALTPTQVVSLVQQQRARAAQRRMANWRMRQGGGGAGSYNRRGVRGGEGGGGGGGYRMQQERGGYRGRTTGQQRGVYGQQQGAGNRPLRRGVGVGGGYRGQQQRGRAERY</sequence>
<feature type="compositionally biased region" description="Polar residues" evidence="1">
    <location>
        <begin position="44"/>
        <end position="55"/>
    </location>
</feature>
<evidence type="ECO:0000256" key="1">
    <source>
        <dbReference type="SAM" id="MobiDB-lite"/>
    </source>
</evidence>
<name>A0A0G4EQB0_VITBC</name>
<evidence type="ECO:0000313" key="3">
    <source>
        <dbReference type="Proteomes" id="UP000041254"/>
    </source>
</evidence>
<evidence type="ECO:0008006" key="4">
    <source>
        <dbReference type="Google" id="ProtNLM"/>
    </source>
</evidence>
<feature type="compositionally biased region" description="Basic and acidic residues" evidence="1">
    <location>
        <begin position="578"/>
        <end position="587"/>
    </location>
</feature>
<accession>A0A0G4EQB0</accession>
<gene>
    <name evidence="2" type="ORF">Vbra_20693</name>
</gene>
<dbReference type="InParanoid" id="A0A0G4EQB0"/>
<dbReference type="EMBL" id="CDMY01000285">
    <property type="protein sequence ID" value="CEL99641.1"/>
    <property type="molecule type" value="Genomic_DNA"/>
</dbReference>
<protein>
    <recommendedName>
        <fullName evidence="4">RAP domain-containing protein</fullName>
    </recommendedName>
</protein>